<keyword evidence="1" id="KW-0802">TPR repeat</keyword>
<organism evidence="2 3">
    <name type="scientific">Brevundimonas abyssalis TAR-001</name>
    <dbReference type="NCBI Taxonomy" id="1391729"/>
    <lineage>
        <taxon>Bacteria</taxon>
        <taxon>Pseudomonadati</taxon>
        <taxon>Pseudomonadota</taxon>
        <taxon>Alphaproteobacteria</taxon>
        <taxon>Caulobacterales</taxon>
        <taxon>Caulobacteraceae</taxon>
        <taxon>Brevundimonas</taxon>
    </lineage>
</organism>
<dbReference type="AlphaFoldDB" id="A0A8E0KLJ7"/>
<dbReference type="InterPro" id="IPR011990">
    <property type="entry name" value="TPR-like_helical_dom_sf"/>
</dbReference>
<proteinExistence type="predicted"/>
<dbReference type="SMART" id="SM00028">
    <property type="entry name" value="TPR"/>
    <property type="match status" value="1"/>
</dbReference>
<dbReference type="Proteomes" id="UP000016569">
    <property type="component" value="Unassembled WGS sequence"/>
</dbReference>
<evidence type="ECO:0000256" key="1">
    <source>
        <dbReference type="PROSITE-ProRule" id="PRU00339"/>
    </source>
</evidence>
<feature type="repeat" description="TPR" evidence="1">
    <location>
        <begin position="209"/>
        <end position="242"/>
    </location>
</feature>
<reference evidence="3" key="1">
    <citation type="journal article" date="2013" name="Genome Announc.">
        <title>Draft Genome Sequence of the Dimorphic Prosthecate Bacterium Brevundimonas abyssalis TAR-001T.</title>
        <authorList>
            <person name="Tsubouchi T."/>
            <person name="Nishi S."/>
            <person name="Usui K."/>
            <person name="Shimane Y."/>
            <person name="Takaki Y."/>
            <person name="Maruyama T."/>
            <person name="Hatada Y."/>
        </authorList>
    </citation>
    <scope>NUCLEOTIDE SEQUENCE [LARGE SCALE GENOMIC DNA]</scope>
    <source>
        <strain evidence="3">TAR-001</strain>
    </source>
</reference>
<dbReference type="InterPro" id="IPR019734">
    <property type="entry name" value="TPR_rpt"/>
</dbReference>
<dbReference type="PROSITE" id="PS50005">
    <property type="entry name" value="TPR"/>
    <property type="match status" value="1"/>
</dbReference>
<dbReference type="SUPFAM" id="SSF48452">
    <property type="entry name" value="TPR-like"/>
    <property type="match status" value="1"/>
</dbReference>
<sequence>MDLVGGNVQRLMEKGFTPPVPDLRPMVEKARAPIFLYAGESDPVDLYSAFNLADLPNVFADSLRRVQHGVVSYLHRKGRLAPMIDAFLDNQHLPRMPEGGWGLDEQFAETLYDAHRADIERRWGDSARLAKRAMNYYPRSDYANYLHGKGMLHLGKFSHAETALAAAVALNSGLTPARLQLARAIERMGRLDEAVAAYTQIADHPIIGGRANFALGQIHSRRGDLTSALACFRRAVEMDPQRANFRAKLQELEGGEAAA</sequence>
<evidence type="ECO:0008006" key="4">
    <source>
        <dbReference type="Google" id="ProtNLM"/>
    </source>
</evidence>
<dbReference type="OrthoDB" id="1997677at2"/>
<evidence type="ECO:0000313" key="3">
    <source>
        <dbReference type="Proteomes" id="UP000016569"/>
    </source>
</evidence>
<comment type="caution">
    <text evidence="2">The sequence shown here is derived from an EMBL/GenBank/DDBJ whole genome shotgun (WGS) entry which is preliminary data.</text>
</comment>
<dbReference type="Gene3D" id="1.25.40.10">
    <property type="entry name" value="Tetratricopeptide repeat domain"/>
    <property type="match status" value="1"/>
</dbReference>
<dbReference type="EMBL" id="BATC01000002">
    <property type="protein sequence ID" value="GAD57922.1"/>
    <property type="molecule type" value="Genomic_DNA"/>
</dbReference>
<dbReference type="RefSeq" id="WP_021696018.1">
    <property type="nucleotide sequence ID" value="NZ_BATC01000002.1"/>
</dbReference>
<dbReference type="Pfam" id="PF13432">
    <property type="entry name" value="TPR_16"/>
    <property type="match status" value="1"/>
</dbReference>
<gene>
    <name evidence="2" type="ORF">MBEBAB_0172</name>
</gene>
<name>A0A8E0KLJ7_9CAUL</name>
<accession>A0A8E0KLJ7</accession>
<protein>
    <recommendedName>
        <fullName evidence="4">Tetratricopeptide repeat protein</fullName>
    </recommendedName>
</protein>
<keyword evidence="3" id="KW-1185">Reference proteome</keyword>
<evidence type="ECO:0000313" key="2">
    <source>
        <dbReference type="EMBL" id="GAD57922.1"/>
    </source>
</evidence>